<dbReference type="InterPro" id="IPR029058">
    <property type="entry name" value="AB_hydrolase_fold"/>
</dbReference>
<evidence type="ECO:0000259" key="1">
    <source>
        <dbReference type="Pfam" id="PF12697"/>
    </source>
</evidence>
<dbReference type="RefSeq" id="WP_260991573.1">
    <property type="nucleotide sequence ID" value="NZ_JAODWD010000001.1"/>
</dbReference>
<sequence>MKPTLVFVHSPVVGPSTWAATANMMRHKGFRCEVPDLTEVVSMGPPFYQKLAAAAARPVSGGGSVVLIGHSAAGSLLPAIADAVPGPVRAIFVDAQLPHPGQSWFETAPAPLCAQLREMAEGDAVPRYHEWFSPRAFERALPDAATRRRFVAELPRVPLAYFEEPAPVTRRLGRKWAYVRLSPAFDHAADEAARRGWWVARREWDHLRMLTAPDAVADVVARAVAATRLDGGT</sequence>
<comment type="caution">
    <text evidence="2">The sequence shown here is derived from an EMBL/GenBank/DDBJ whole genome shotgun (WGS) entry which is preliminary data.</text>
</comment>
<proteinExistence type="predicted"/>
<dbReference type="Pfam" id="PF12697">
    <property type="entry name" value="Abhydrolase_6"/>
    <property type="match status" value="1"/>
</dbReference>
<feature type="domain" description="AB hydrolase-1" evidence="1">
    <location>
        <begin position="5"/>
        <end position="219"/>
    </location>
</feature>
<dbReference type="Proteomes" id="UP001206639">
    <property type="component" value="Unassembled WGS sequence"/>
</dbReference>
<name>A0ABT2M5J1_9MYCO</name>
<dbReference type="SUPFAM" id="SSF53474">
    <property type="entry name" value="alpha/beta-Hydrolases"/>
    <property type="match status" value="1"/>
</dbReference>
<dbReference type="InterPro" id="IPR000073">
    <property type="entry name" value="AB_hydrolase_1"/>
</dbReference>
<reference evidence="3" key="1">
    <citation type="submission" date="2023-07" db="EMBL/GenBank/DDBJ databases">
        <authorList>
            <person name="Deng Y."/>
            <person name="Zhang Y.-Q."/>
        </authorList>
    </citation>
    <scope>NUCLEOTIDE SEQUENCE [LARGE SCALE GENOMIC DNA]</scope>
    <source>
        <strain evidence="3">CPCC 205710</strain>
    </source>
</reference>
<protein>
    <recommendedName>
        <fullName evidence="1">AB hydrolase-1 domain-containing protein</fullName>
    </recommendedName>
</protein>
<dbReference type="EMBL" id="JAODWD010000001">
    <property type="protein sequence ID" value="MCT7657533.1"/>
    <property type="molecule type" value="Genomic_DNA"/>
</dbReference>
<keyword evidence="3" id="KW-1185">Reference proteome</keyword>
<organism evidence="2 3">
    <name type="scientific">Mycobacterium deserti</name>
    <dbReference type="NCBI Taxonomy" id="2978347"/>
    <lineage>
        <taxon>Bacteria</taxon>
        <taxon>Bacillati</taxon>
        <taxon>Actinomycetota</taxon>
        <taxon>Actinomycetes</taxon>
        <taxon>Mycobacteriales</taxon>
        <taxon>Mycobacteriaceae</taxon>
        <taxon>Mycobacterium</taxon>
    </lineage>
</organism>
<evidence type="ECO:0000313" key="2">
    <source>
        <dbReference type="EMBL" id="MCT7657533.1"/>
    </source>
</evidence>
<evidence type="ECO:0000313" key="3">
    <source>
        <dbReference type="Proteomes" id="UP001206639"/>
    </source>
</evidence>
<dbReference type="Gene3D" id="3.40.50.1820">
    <property type="entry name" value="alpha/beta hydrolase"/>
    <property type="match status" value="1"/>
</dbReference>
<accession>A0ABT2M5J1</accession>
<gene>
    <name evidence="2" type="ORF">N4S67_03750</name>
</gene>